<dbReference type="EMBL" id="AP022579">
    <property type="protein sequence ID" value="BBX92597.1"/>
    <property type="molecule type" value="Genomic_DNA"/>
</dbReference>
<accession>A0ABM7J0E4</accession>
<gene>
    <name evidence="2" type="ORF">MBOE_42460</name>
</gene>
<evidence type="ECO:0000313" key="3">
    <source>
        <dbReference type="Proteomes" id="UP000466683"/>
    </source>
</evidence>
<proteinExistence type="predicted"/>
<keyword evidence="3" id="KW-1185">Reference proteome</keyword>
<name>A0ABM7J0E4_9MYCO</name>
<evidence type="ECO:0000313" key="2">
    <source>
        <dbReference type="EMBL" id="BBX92597.1"/>
    </source>
</evidence>
<organism evidence="2 3">
    <name type="scientific">Mycolicibacterium boenickei</name>
    <dbReference type="NCBI Taxonomy" id="146017"/>
    <lineage>
        <taxon>Bacteria</taxon>
        <taxon>Bacillati</taxon>
        <taxon>Actinomycetota</taxon>
        <taxon>Actinomycetes</taxon>
        <taxon>Mycobacteriales</taxon>
        <taxon>Mycobacteriaceae</taxon>
        <taxon>Mycolicibacterium</taxon>
    </lineage>
</organism>
<evidence type="ECO:0000256" key="1">
    <source>
        <dbReference type="SAM" id="MobiDB-lite"/>
    </source>
</evidence>
<feature type="region of interest" description="Disordered" evidence="1">
    <location>
        <begin position="90"/>
        <end position="124"/>
    </location>
</feature>
<sequence>MSVEVRMKERQMSWLVDSEVRNALRRAAVAAVGGAAVLAVVIPAGVAPIASAAPRVPVAFDPMSPDDPACATEGWNPACFGGMYDQVPDDGIPGDNAAEGGIPAPAMVPNVDGSMSPPGTPGAI</sequence>
<dbReference type="Proteomes" id="UP000466683">
    <property type="component" value="Chromosome"/>
</dbReference>
<protein>
    <submittedName>
        <fullName evidence="2">Uncharacterized protein</fullName>
    </submittedName>
</protein>
<reference evidence="2 3" key="1">
    <citation type="journal article" date="2019" name="Emerg. Microbes Infect.">
        <title>Comprehensive subspecies identification of 175 nontuberculous mycobacteria species based on 7547 genomic profiles.</title>
        <authorList>
            <person name="Matsumoto Y."/>
            <person name="Kinjo T."/>
            <person name="Motooka D."/>
            <person name="Nabeya D."/>
            <person name="Jung N."/>
            <person name="Uechi K."/>
            <person name="Horii T."/>
            <person name="Iida T."/>
            <person name="Fujita J."/>
            <person name="Nakamura S."/>
        </authorList>
    </citation>
    <scope>NUCLEOTIDE SEQUENCE [LARGE SCALE GENOMIC DNA]</scope>
    <source>
        <strain evidence="2 3">JCM 15653</strain>
    </source>
</reference>